<dbReference type="AlphaFoldDB" id="A0A0R3WLE2"/>
<name>A0A0R3WLE2_HYDTA</name>
<reference evidence="1" key="1">
    <citation type="submission" date="2017-02" db="UniProtKB">
        <authorList>
            <consortium name="WormBaseParasite"/>
        </authorList>
    </citation>
    <scope>IDENTIFICATION</scope>
</reference>
<evidence type="ECO:0000313" key="1">
    <source>
        <dbReference type="WBParaSite" id="TTAC_0000158001-mRNA-1"/>
    </source>
</evidence>
<accession>A0A0R3WLE2</accession>
<dbReference type="WBParaSite" id="TTAC_0000158001-mRNA-1">
    <property type="protein sequence ID" value="TTAC_0000158001-mRNA-1"/>
    <property type="gene ID" value="TTAC_0000158001"/>
</dbReference>
<sequence>LFRTTKVTGSNVYAIHRNSFFFVNAPRFFPFQLDRGKLSALFSTFYSHACVDNCVFFFNQKTQISKSSQNIEIEMSFVSPFHSRTVNQIYNLRLTSSAA</sequence>
<proteinExistence type="predicted"/>
<protein>
    <submittedName>
        <fullName evidence="1">Movement protein</fullName>
    </submittedName>
</protein>
<organism evidence="1">
    <name type="scientific">Hydatigena taeniaeformis</name>
    <name type="common">Feline tapeworm</name>
    <name type="synonym">Taenia taeniaeformis</name>
    <dbReference type="NCBI Taxonomy" id="6205"/>
    <lineage>
        <taxon>Eukaryota</taxon>
        <taxon>Metazoa</taxon>
        <taxon>Spiralia</taxon>
        <taxon>Lophotrochozoa</taxon>
        <taxon>Platyhelminthes</taxon>
        <taxon>Cestoda</taxon>
        <taxon>Eucestoda</taxon>
        <taxon>Cyclophyllidea</taxon>
        <taxon>Taeniidae</taxon>
        <taxon>Hydatigera</taxon>
    </lineage>
</organism>